<dbReference type="Proteomes" id="UP001164761">
    <property type="component" value="Chromosome"/>
</dbReference>
<reference evidence="1" key="1">
    <citation type="submission" date="2022-08" db="EMBL/GenBank/DDBJ databases">
        <title>Alicyclobacillus fastidiosus DSM 17978, complete genome.</title>
        <authorList>
            <person name="Wang Q."/>
            <person name="Cai R."/>
            <person name="Wang Z."/>
        </authorList>
    </citation>
    <scope>NUCLEOTIDE SEQUENCE</scope>
    <source>
        <strain evidence="1">DSM 17978</strain>
    </source>
</reference>
<dbReference type="InterPro" id="IPR025619">
    <property type="entry name" value="YlzJ"/>
</dbReference>
<dbReference type="EMBL" id="CP104067">
    <property type="protein sequence ID" value="WAH40156.1"/>
    <property type="molecule type" value="Genomic_DNA"/>
</dbReference>
<keyword evidence="2" id="KW-1185">Reference proteome</keyword>
<sequence length="77" mass="8355">MHWTTLSDAEIFAVPQATSVDGSTGITEEITVGHAVLVVNRTPNGEATISRVISPRASDYLRPDWQPGMPFDKSSIE</sequence>
<name>A0ABY6ZBB5_9BACL</name>
<accession>A0ABY6ZBB5</accession>
<dbReference type="Pfam" id="PF14035">
    <property type="entry name" value="YlzJ"/>
    <property type="match status" value="1"/>
</dbReference>
<gene>
    <name evidence="1" type="ORF">NZD89_17425</name>
</gene>
<protein>
    <submittedName>
        <fullName evidence="1">YlzJ-like family protein</fullName>
    </submittedName>
</protein>
<proteinExistence type="predicted"/>
<organism evidence="1 2">
    <name type="scientific">Alicyclobacillus fastidiosus</name>
    <dbReference type="NCBI Taxonomy" id="392011"/>
    <lineage>
        <taxon>Bacteria</taxon>
        <taxon>Bacillati</taxon>
        <taxon>Bacillota</taxon>
        <taxon>Bacilli</taxon>
        <taxon>Bacillales</taxon>
        <taxon>Alicyclobacillaceae</taxon>
        <taxon>Alicyclobacillus</taxon>
    </lineage>
</organism>
<dbReference type="RefSeq" id="WP_268004053.1">
    <property type="nucleotide sequence ID" value="NZ_BSUT01000001.1"/>
</dbReference>
<evidence type="ECO:0000313" key="1">
    <source>
        <dbReference type="EMBL" id="WAH40156.1"/>
    </source>
</evidence>
<evidence type="ECO:0000313" key="2">
    <source>
        <dbReference type="Proteomes" id="UP001164761"/>
    </source>
</evidence>